<evidence type="ECO:0000259" key="4">
    <source>
        <dbReference type="Pfam" id="PF13359"/>
    </source>
</evidence>
<dbReference type="Proteomes" id="UP000660745">
    <property type="component" value="Unassembled WGS sequence"/>
</dbReference>
<protein>
    <recommendedName>
        <fullName evidence="4">DDE Tnp4 domain-containing protein</fullName>
    </recommendedName>
</protein>
<gene>
    <name evidence="5" type="ORF">GCM10012278_81390</name>
</gene>
<comment type="caution">
    <text evidence="5">The sequence shown here is derived from an EMBL/GenBank/DDBJ whole genome shotgun (WGS) entry which is preliminary data.</text>
</comment>
<dbReference type="EMBL" id="BMNK01000021">
    <property type="protein sequence ID" value="GGP16660.1"/>
    <property type="molecule type" value="Genomic_DNA"/>
</dbReference>
<dbReference type="RefSeq" id="WP_189144099.1">
    <property type="nucleotide sequence ID" value="NZ_BMNK01000021.1"/>
</dbReference>
<dbReference type="AlphaFoldDB" id="A0A918ADX0"/>
<dbReference type="GO" id="GO:0046872">
    <property type="term" value="F:metal ion binding"/>
    <property type="evidence" value="ECO:0007669"/>
    <property type="project" value="UniProtKB-KW"/>
</dbReference>
<sequence>MLFHRAAVDLSHQTLNYVAGVIRRHRKSMRSVWRRLNPGQQALLVLDGTLIHTDRTKADRPYFSGKHRVHGMNVQVIASPDGTILWTSGVLPGKAHDLSAARIWGRLRALEQAGIITLADKAYQGAEGPVRTPFKGKPASQKQANRARARLRGPGERANAQLKSWKTLRKLRCSPSKAGHLCKAIAVLQNHRVAQAA</sequence>
<feature type="region of interest" description="Disordered" evidence="3">
    <location>
        <begin position="129"/>
        <end position="158"/>
    </location>
</feature>
<feature type="domain" description="DDE Tnp4" evidence="4">
    <location>
        <begin position="46"/>
        <end position="190"/>
    </location>
</feature>
<dbReference type="InterPro" id="IPR027806">
    <property type="entry name" value="HARBI1_dom"/>
</dbReference>
<evidence type="ECO:0000313" key="5">
    <source>
        <dbReference type="EMBL" id="GGP16660.1"/>
    </source>
</evidence>
<keyword evidence="2" id="KW-0479">Metal-binding</keyword>
<evidence type="ECO:0000256" key="2">
    <source>
        <dbReference type="ARBA" id="ARBA00022723"/>
    </source>
</evidence>
<name>A0A918ADX0_9ACTN</name>
<comment type="cofactor">
    <cofactor evidence="1">
        <name>a divalent metal cation</name>
        <dbReference type="ChEBI" id="CHEBI:60240"/>
    </cofactor>
</comment>
<organism evidence="5 6">
    <name type="scientific">Nonomuraea glycinis</name>
    <dbReference type="NCBI Taxonomy" id="2047744"/>
    <lineage>
        <taxon>Bacteria</taxon>
        <taxon>Bacillati</taxon>
        <taxon>Actinomycetota</taxon>
        <taxon>Actinomycetes</taxon>
        <taxon>Streptosporangiales</taxon>
        <taxon>Streptosporangiaceae</taxon>
        <taxon>Nonomuraea</taxon>
    </lineage>
</organism>
<reference evidence="5" key="1">
    <citation type="journal article" date="2014" name="Int. J. Syst. Evol. Microbiol.">
        <title>Complete genome sequence of Corynebacterium casei LMG S-19264T (=DSM 44701T), isolated from a smear-ripened cheese.</title>
        <authorList>
            <consortium name="US DOE Joint Genome Institute (JGI-PGF)"/>
            <person name="Walter F."/>
            <person name="Albersmeier A."/>
            <person name="Kalinowski J."/>
            <person name="Ruckert C."/>
        </authorList>
    </citation>
    <scope>NUCLEOTIDE SEQUENCE</scope>
    <source>
        <strain evidence="5">CGMCC 4.7430</strain>
    </source>
</reference>
<reference evidence="5" key="2">
    <citation type="submission" date="2020-09" db="EMBL/GenBank/DDBJ databases">
        <authorList>
            <person name="Sun Q."/>
            <person name="Zhou Y."/>
        </authorList>
    </citation>
    <scope>NUCLEOTIDE SEQUENCE</scope>
    <source>
        <strain evidence="5">CGMCC 4.7430</strain>
    </source>
</reference>
<evidence type="ECO:0000313" key="6">
    <source>
        <dbReference type="Proteomes" id="UP000660745"/>
    </source>
</evidence>
<dbReference type="Pfam" id="PF13359">
    <property type="entry name" value="DDE_Tnp_4"/>
    <property type="match status" value="1"/>
</dbReference>
<accession>A0A918ADX0</accession>
<keyword evidence="6" id="KW-1185">Reference proteome</keyword>
<proteinExistence type="predicted"/>
<evidence type="ECO:0000256" key="3">
    <source>
        <dbReference type="SAM" id="MobiDB-lite"/>
    </source>
</evidence>
<evidence type="ECO:0000256" key="1">
    <source>
        <dbReference type="ARBA" id="ARBA00001968"/>
    </source>
</evidence>